<dbReference type="PATRIC" id="fig|997883.3.peg.2080"/>
<organism evidence="2 3">
    <name type="scientific">Bacteroides fragilis CL07T12C05</name>
    <dbReference type="NCBI Taxonomy" id="997883"/>
    <lineage>
        <taxon>Bacteria</taxon>
        <taxon>Pseudomonadati</taxon>
        <taxon>Bacteroidota</taxon>
        <taxon>Bacteroidia</taxon>
        <taxon>Bacteroidales</taxon>
        <taxon>Bacteroidaceae</taxon>
        <taxon>Bacteroides</taxon>
    </lineage>
</organism>
<sequence>MKKQIGTTGLLVFCMAMMCACSNEVNELQNNEPVELKISPTLTMTRGVVSGTDATKIPDGIKVYAKGTGYGATPTIYTYSSSWSSVTPIYLSNSAATIYGFHPTDATFVAATPAIEVSTIPGADDDASTITVASDNTASVNALANEKDYLWAKASSTVTNASNVATLDFNHGMAMVSFRLYKKDYVGEGKLTKIVLKNGGSGSVLTKPGTSGKATMSLENGTITITSGEAVTYIRKTKTQGSEHYVLKEASQTESTTATSPAFSLMVYPVATIAADNIKAEFEIDGKTYTIDLFQSTGTNNAAQWDAGKNYIYSIVMNGKGLGVTITLQGWSSQSIGGNGFNLV</sequence>
<keyword evidence="1" id="KW-0732">Signal</keyword>
<dbReference type="PROSITE" id="PS51257">
    <property type="entry name" value="PROKAR_LIPOPROTEIN"/>
    <property type="match status" value="1"/>
</dbReference>
<protein>
    <recommendedName>
        <fullName evidence="4">Fimbrillin family protein</fullName>
    </recommendedName>
</protein>
<proteinExistence type="predicted"/>
<name>A0A0E2AP49_BACFG</name>
<dbReference type="HOGENOM" id="CLU_707247_0_0_10"/>
<evidence type="ECO:0000313" key="2">
    <source>
        <dbReference type="EMBL" id="EIY96097.1"/>
    </source>
</evidence>
<accession>A0A0E2AP49</accession>
<dbReference type="CDD" id="cd13120">
    <property type="entry name" value="BF2867_like_N"/>
    <property type="match status" value="1"/>
</dbReference>
<dbReference type="Proteomes" id="UP000003879">
    <property type="component" value="Unassembled WGS sequence"/>
</dbReference>
<feature type="signal peptide" evidence="1">
    <location>
        <begin position="1"/>
        <end position="22"/>
    </location>
</feature>
<evidence type="ECO:0000256" key="1">
    <source>
        <dbReference type="SAM" id="SignalP"/>
    </source>
</evidence>
<dbReference type="Gene3D" id="2.60.40.2620">
    <property type="entry name" value="Fimbrillin-like"/>
    <property type="match status" value="1"/>
</dbReference>
<dbReference type="AlphaFoldDB" id="A0A0E2AP49"/>
<gene>
    <name evidence="2" type="ORF">HMPREF1056_01985</name>
</gene>
<evidence type="ECO:0000313" key="3">
    <source>
        <dbReference type="Proteomes" id="UP000003879"/>
    </source>
</evidence>
<dbReference type="Gene3D" id="2.60.40.2630">
    <property type="match status" value="1"/>
</dbReference>
<comment type="caution">
    <text evidence="2">The sequence shown here is derived from an EMBL/GenBank/DDBJ whole genome shotgun (WGS) entry which is preliminary data.</text>
</comment>
<evidence type="ECO:0008006" key="4">
    <source>
        <dbReference type="Google" id="ProtNLM"/>
    </source>
</evidence>
<dbReference type="EMBL" id="AGXN01000012">
    <property type="protein sequence ID" value="EIY96097.1"/>
    <property type="molecule type" value="Genomic_DNA"/>
</dbReference>
<dbReference type="RefSeq" id="WP_005794596.1">
    <property type="nucleotide sequence ID" value="NZ_JH724215.1"/>
</dbReference>
<reference evidence="2 3" key="1">
    <citation type="submission" date="2012-02" db="EMBL/GenBank/DDBJ databases">
        <title>The Genome Sequence of Bacteroides fragilis CL07T12C05.</title>
        <authorList>
            <consortium name="The Broad Institute Genome Sequencing Platform"/>
            <person name="Earl A."/>
            <person name="Ward D."/>
            <person name="Feldgarden M."/>
            <person name="Gevers D."/>
            <person name="Zitomersky N.L."/>
            <person name="Coyne M.J."/>
            <person name="Comstock L.E."/>
            <person name="Young S.K."/>
            <person name="Zeng Q."/>
            <person name="Gargeya S."/>
            <person name="Fitzgerald M."/>
            <person name="Haas B."/>
            <person name="Abouelleil A."/>
            <person name="Alvarado L."/>
            <person name="Arachchi H.M."/>
            <person name="Berlin A."/>
            <person name="Chapman S.B."/>
            <person name="Gearin G."/>
            <person name="Goldberg J."/>
            <person name="Griggs A."/>
            <person name="Gujja S."/>
            <person name="Hansen M."/>
            <person name="Heiman D."/>
            <person name="Howarth C."/>
            <person name="Larimer J."/>
            <person name="Lui A."/>
            <person name="MacDonald P.J.P."/>
            <person name="McCowen C."/>
            <person name="Montmayeur A."/>
            <person name="Murphy C."/>
            <person name="Neiman D."/>
            <person name="Pearson M."/>
            <person name="Priest M."/>
            <person name="Roberts A."/>
            <person name="Saif S."/>
            <person name="Shea T."/>
            <person name="Sisk P."/>
            <person name="Stolte C."/>
            <person name="Sykes S."/>
            <person name="Wortman J."/>
            <person name="Nusbaum C."/>
            <person name="Birren B."/>
        </authorList>
    </citation>
    <scope>NUCLEOTIDE SEQUENCE [LARGE SCALE GENOMIC DNA]</scope>
    <source>
        <strain evidence="2 3">CL07T12C05</strain>
    </source>
</reference>
<dbReference type="InterPro" id="IPR042278">
    <property type="entry name" value="Mfa-like_1_N"/>
</dbReference>
<feature type="chain" id="PRO_5002391946" description="Fimbrillin family protein" evidence="1">
    <location>
        <begin position="23"/>
        <end position="344"/>
    </location>
</feature>
<dbReference type="CDD" id="cd13121">
    <property type="entry name" value="BF2867_like_C"/>
    <property type="match status" value="1"/>
</dbReference>